<reference evidence="2 3" key="1">
    <citation type="submission" date="2016-02" db="EMBL/GenBank/DDBJ databases">
        <authorList>
            <person name="Teng J.L."/>
            <person name="Tang Y."/>
            <person name="Huang Y."/>
            <person name="Guo F."/>
            <person name="Wei W."/>
            <person name="Chen J.H."/>
            <person name="Wong S.Y."/>
            <person name="Lau S.K."/>
            <person name="Woo P.C."/>
        </authorList>
    </citation>
    <scope>NUCLEOTIDE SEQUENCE [LARGE SCALE GENOMIC DNA]</scope>
    <source>
        <strain evidence="2 3">JCM 13375</strain>
    </source>
</reference>
<evidence type="ECO:0000313" key="3">
    <source>
        <dbReference type="Proteomes" id="UP000070409"/>
    </source>
</evidence>
<feature type="domain" description="CinA C-terminal" evidence="1">
    <location>
        <begin position="5"/>
        <end position="153"/>
    </location>
</feature>
<organism evidence="2 3">
    <name type="scientific">Tsukamurella pseudospumae</name>
    <dbReference type="NCBI Taxonomy" id="239498"/>
    <lineage>
        <taxon>Bacteria</taxon>
        <taxon>Bacillati</taxon>
        <taxon>Actinomycetota</taxon>
        <taxon>Actinomycetes</taxon>
        <taxon>Mycobacteriales</taxon>
        <taxon>Tsukamurellaceae</taxon>
        <taxon>Tsukamurella</taxon>
    </lineage>
</organism>
<evidence type="ECO:0000313" key="2">
    <source>
        <dbReference type="EMBL" id="KXO93927.1"/>
    </source>
</evidence>
<dbReference type="Gene3D" id="3.90.950.20">
    <property type="entry name" value="CinA-like"/>
    <property type="match status" value="1"/>
</dbReference>
<dbReference type="Proteomes" id="UP000070409">
    <property type="component" value="Unassembled WGS sequence"/>
</dbReference>
<dbReference type="InterPro" id="IPR008136">
    <property type="entry name" value="CinA_C"/>
</dbReference>
<sequence>MAAHSADRLVAALAERGQTVASAESLTAGLFAATIADVPGASAVLRGGLIVYATDLKASLAGVPSGDLERNGPVHPDTARALADGARSRCGADWGVGLTGVAGPTEQDGVPVGTVHLGISGPSGTTVTTLALDGDRAAVRRGAVDAAVREMTERVCANREPSGPLRR</sequence>
<gene>
    <name evidence="2" type="ORF">AXK61_05170</name>
</gene>
<dbReference type="SUPFAM" id="SSF142433">
    <property type="entry name" value="CinA-like"/>
    <property type="match status" value="1"/>
</dbReference>
<dbReference type="RefSeq" id="WP_068746420.1">
    <property type="nucleotide sequence ID" value="NZ_LSRE01000034.1"/>
</dbReference>
<comment type="caution">
    <text evidence="2">The sequence shown here is derived from an EMBL/GenBank/DDBJ whole genome shotgun (WGS) entry which is preliminary data.</text>
</comment>
<proteinExistence type="predicted"/>
<dbReference type="NCBIfam" id="TIGR00199">
    <property type="entry name" value="PncC_domain"/>
    <property type="match status" value="1"/>
</dbReference>
<dbReference type="EMBL" id="LSRE01000034">
    <property type="protein sequence ID" value="KXO93927.1"/>
    <property type="molecule type" value="Genomic_DNA"/>
</dbReference>
<keyword evidence="3" id="KW-1185">Reference proteome</keyword>
<protein>
    <submittedName>
        <fullName evidence="2">Competence protein</fullName>
    </submittedName>
</protein>
<accession>A0A137Z6W7</accession>
<name>A0A137Z6W7_9ACTN</name>
<evidence type="ECO:0000259" key="1">
    <source>
        <dbReference type="Pfam" id="PF02464"/>
    </source>
</evidence>
<dbReference type="InterPro" id="IPR036653">
    <property type="entry name" value="CinA-like_C"/>
</dbReference>
<dbReference type="Pfam" id="PF02464">
    <property type="entry name" value="CinA"/>
    <property type="match status" value="1"/>
</dbReference>